<evidence type="ECO:0000313" key="1">
    <source>
        <dbReference type="EMBL" id="CAH2049840.1"/>
    </source>
</evidence>
<organism evidence="1 2">
    <name type="scientific">Iphiclides podalirius</name>
    <name type="common">scarce swallowtail</name>
    <dbReference type="NCBI Taxonomy" id="110791"/>
    <lineage>
        <taxon>Eukaryota</taxon>
        <taxon>Metazoa</taxon>
        <taxon>Ecdysozoa</taxon>
        <taxon>Arthropoda</taxon>
        <taxon>Hexapoda</taxon>
        <taxon>Insecta</taxon>
        <taxon>Pterygota</taxon>
        <taxon>Neoptera</taxon>
        <taxon>Endopterygota</taxon>
        <taxon>Lepidoptera</taxon>
        <taxon>Glossata</taxon>
        <taxon>Ditrysia</taxon>
        <taxon>Papilionoidea</taxon>
        <taxon>Papilionidae</taxon>
        <taxon>Papilioninae</taxon>
        <taxon>Iphiclides</taxon>
    </lineage>
</organism>
<proteinExistence type="predicted"/>
<keyword evidence="2" id="KW-1185">Reference proteome</keyword>
<sequence>MPCDTNKKPEHNIPHKIAYLAVDARSACGPRCARDRCERSINNERWRRYAARARSHARHAARRQGIR</sequence>
<reference evidence="1" key="1">
    <citation type="submission" date="2022-03" db="EMBL/GenBank/DDBJ databases">
        <authorList>
            <person name="Martin H S."/>
        </authorList>
    </citation>
    <scope>NUCLEOTIDE SEQUENCE</scope>
</reference>
<accession>A0ABN8IBD4</accession>
<gene>
    <name evidence="1" type="ORF">IPOD504_LOCUS7042</name>
</gene>
<evidence type="ECO:0000313" key="2">
    <source>
        <dbReference type="Proteomes" id="UP000837857"/>
    </source>
</evidence>
<feature type="non-terminal residue" evidence="1">
    <location>
        <position position="67"/>
    </location>
</feature>
<dbReference type="EMBL" id="OW152814">
    <property type="protein sequence ID" value="CAH2049840.1"/>
    <property type="molecule type" value="Genomic_DNA"/>
</dbReference>
<dbReference type="Proteomes" id="UP000837857">
    <property type="component" value="Chromosome 2"/>
</dbReference>
<protein>
    <submittedName>
        <fullName evidence="1">Uncharacterized protein</fullName>
    </submittedName>
</protein>
<name>A0ABN8IBD4_9NEOP</name>